<evidence type="ECO:0000259" key="5">
    <source>
        <dbReference type="Pfam" id="PF18564"/>
    </source>
</evidence>
<protein>
    <submittedName>
        <fullName evidence="6">Glycoside hydrolase family 5 protein</fullName>
    </submittedName>
</protein>
<organism evidence="6 7">
    <name type="scientific">Botryobasidium botryosum (strain FD-172 SS1)</name>
    <dbReference type="NCBI Taxonomy" id="930990"/>
    <lineage>
        <taxon>Eukaryota</taxon>
        <taxon>Fungi</taxon>
        <taxon>Dikarya</taxon>
        <taxon>Basidiomycota</taxon>
        <taxon>Agaricomycotina</taxon>
        <taxon>Agaricomycetes</taxon>
        <taxon>Cantharellales</taxon>
        <taxon>Botryobasidiaceae</taxon>
        <taxon>Botryobasidium</taxon>
    </lineage>
</organism>
<dbReference type="AlphaFoldDB" id="A0A067MVM4"/>
<keyword evidence="7" id="KW-1185">Reference proteome</keyword>
<dbReference type="PANTHER" id="PTHR31308:SF6">
    <property type="entry name" value="GLYCOSIDE HYDROLASE FAMILY 5 C-TERMINAL DOMAIN-CONTAINING PROTEIN"/>
    <property type="match status" value="1"/>
</dbReference>
<keyword evidence="3" id="KW-0326">Glycosidase</keyword>
<name>A0A067MVM4_BOTB1</name>
<dbReference type="InParanoid" id="A0A067MVM4"/>
<dbReference type="STRING" id="930990.A0A067MVM4"/>
<dbReference type="Proteomes" id="UP000027195">
    <property type="component" value="Unassembled WGS sequence"/>
</dbReference>
<proteinExistence type="inferred from homology"/>
<dbReference type="HOGENOM" id="CLU_009024_0_0_1"/>
<feature type="domain" description="Glycoside hydrolase family 5" evidence="4">
    <location>
        <begin position="88"/>
        <end position="146"/>
    </location>
</feature>
<dbReference type="InterPro" id="IPR041036">
    <property type="entry name" value="GH5_C"/>
</dbReference>
<evidence type="ECO:0000313" key="6">
    <source>
        <dbReference type="EMBL" id="KDQ18745.1"/>
    </source>
</evidence>
<dbReference type="InterPro" id="IPR017853">
    <property type="entry name" value="GH"/>
</dbReference>
<dbReference type="Gene3D" id="3.20.20.80">
    <property type="entry name" value="Glycosidases"/>
    <property type="match status" value="2"/>
</dbReference>
<evidence type="ECO:0000256" key="2">
    <source>
        <dbReference type="ARBA" id="ARBA00022801"/>
    </source>
</evidence>
<dbReference type="InterPro" id="IPR052066">
    <property type="entry name" value="Glycosphingolipid_Hydrolases"/>
</dbReference>
<accession>A0A067MVM4</accession>
<evidence type="ECO:0000313" key="7">
    <source>
        <dbReference type="Proteomes" id="UP000027195"/>
    </source>
</evidence>
<dbReference type="InterPro" id="IPR018087">
    <property type="entry name" value="Glyco_hydro_5_CS"/>
</dbReference>
<dbReference type="Pfam" id="PF00150">
    <property type="entry name" value="Cellulase"/>
    <property type="match status" value="1"/>
</dbReference>
<evidence type="ECO:0000259" key="4">
    <source>
        <dbReference type="Pfam" id="PF00150"/>
    </source>
</evidence>
<evidence type="ECO:0000256" key="1">
    <source>
        <dbReference type="ARBA" id="ARBA00005641"/>
    </source>
</evidence>
<dbReference type="GO" id="GO:1904462">
    <property type="term" value="P:ergosteryl 3-beta-D-glucoside catabolic process"/>
    <property type="evidence" value="ECO:0007669"/>
    <property type="project" value="TreeGrafter"/>
</dbReference>
<dbReference type="OrthoDB" id="9971853at2759"/>
<reference evidence="7" key="1">
    <citation type="journal article" date="2014" name="Proc. Natl. Acad. Sci. U.S.A.">
        <title>Extensive sampling of basidiomycete genomes demonstrates inadequacy of the white-rot/brown-rot paradigm for wood decay fungi.</title>
        <authorList>
            <person name="Riley R."/>
            <person name="Salamov A.A."/>
            <person name="Brown D.W."/>
            <person name="Nagy L.G."/>
            <person name="Floudas D."/>
            <person name="Held B.W."/>
            <person name="Levasseur A."/>
            <person name="Lombard V."/>
            <person name="Morin E."/>
            <person name="Otillar R."/>
            <person name="Lindquist E.A."/>
            <person name="Sun H."/>
            <person name="LaButti K.M."/>
            <person name="Schmutz J."/>
            <person name="Jabbour D."/>
            <person name="Luo H."/>
            <person name="Baker S.E."/>
            <person name="Pisabarro A.G."/>
            <person name="Walton J.D."/>
            <person name="Blanchette R.A."/>
            <person name="Henrissat B."/>
            <person name="Martin F."/>
            <person name="Cullen D."/>
            <person name="Hibbett D.S."/>
            <person name="Grigoriev I.V."/>
        </authorList>
    </citation>
    <scope>NUCLEOTIDE SEQUENCE [LARGE SCALE GENOMIC DNA]</scope>
    <source>
        <strain evidence="7">FD-172 SS1</strain>
    </source>
</reference>
<dbReference type="InterPro" id="IPR013780">
    <property type="entry name" value="Glyco_hydro_b"/>
</dbReference>
<dbReference type="GO" id="GO:0050295">
    <property type="term" value="F:steryl-beta-glucosidase activity"/>
    <property type="evidence" value="ECO:0007669"/>
    <property type="project" value="TreeGrafter"/>
</dbReference>
<feature type="domain" description="Glycoside hydrolase family 5 C-terminal" evidence="5">
    <location>
        <begin position="691"/>
        <end position="763"/>
    </location>
</feature>
<dbReference type="PANTHER" id="PTHR31308">
    <property type="match status" value="1"/>
</dbReference>
<dbReference type="PROSITE" id="PS00659">
    <property type="entry name" value="GLYCOSYL_HYDROL_F5"/>
    <property type="match status" value="1"/>
</dbReference>
<comment type="similarity">
    <text evidence="1">Belongs to the glycosyl hydrolase 5 (cellulase A) family.</text>
</comment>
<dbReference type="SUPFAM" id="SSF51445">
    <property type="entry name" value="(Trans)glycosidases"/>
    <property type="match status" value="1"/>
</dbReference>
<dbReference type="InterPro" id="IPR001547">
    <property type="entry name" value="Glyco_hydro_5"/>
</dbReference>
<dbReference type="GO" id="GO:0000272">
    <property type="term" value="P:polysaccharide catabolic process"/>
    <property type="evidence" value="ECO:0007669"/>
    <property type="project" value="InterPro"/>
</dbReference>
<sequence>MPPVPRVSPATGCPVPAHFVHTTAANFVDAHGRTLLLRGVNLSGSSKAPLNAPSYILDDFWETAENGGESFVGRPLNLDDGSADIHLARLRGWGFNMLRYVVTWESLEHEGPGKFDFEYMDYTVRVLRKCKDYGFKVFMDPHQDLWSRFSGGSGAPFWTLHACGLNPRNFTATQGTILHAEYPNPENPDPASLPAMIWSTNYARLVPLTVFTLFFAGRDFAPKCIIDGVNIQDYLQNHYLEAFALLAERIGAAGDLLDECVLGWDSMNEPFEGLLGHENLNLGPRHQPNKKGTCPTPAQSLRLGMGQAQTVENWKFTSLGPHRDGSVTIDPKGHKAWLDPLDEPQGVSKWGWKRSPEWELGKCIWALHNVWDPISGEMLIPDYFARPPFDPARPVLFTADYWRPHFRAYAARIRAYHPETILFLQPPVFVQPPPMEDDDLRGRGCYSPHYYDGLTLVTRHWNWFNADALGLLRGKYSTVLQALKIGETAIRKSLQEQIGMLKNDALEILGPSFPTLLGEIGTPFDMDGRRSYGYSDGDKYLGDYSAQQKALDASLNAADGPNALNWTIWTYCPDSTHEWGDGWNMEDLSLWSADDLRDQKGRQLESDAEFLPTESSAGLINNASANLSQGTVTSLSPPTRQMFISTNTSTSTISTLTGAPSFPLRACHKSQSDSAFGFLTDGARAVGAFVRPWPIAVVGLIKDIKFDLRKAEFTLVITVRADDAPPHRSDVNGSDMDDDVEPLPTEIFVPLVHYSADPSVRSTLGGSASPYPPSLEAYKETDAAVGEIEAQFTNHLPKYRMTRTRSDAVMYKDASTDSAATAVSDSSAKLDLDVEVSGGTWTTDDQILRWHYPIPQAGEDPVEYHIRIRRGSGPIKSVLAAGATTRESSCWSSLTSVCGLM</sequence>
<dbReference type="Gene3D" id="2.60.40.1180">
    <property type="entry name" value="Golgi alpha-mannosidase II"/>
    <property type="match status" value="1"/>
</dbReference>
<evidence type="ECO:0000256" key="3">
    <source>
        <dbReference type="ARBA" id="ARBA00023295"/>
    </source>
</evidence>
<keyword evidence="2 6" id="KW-0378">Hydrolase</keyword>
<gene>
    <name evidence="6" type="ORF">BOTBODRAFT_154737</name>
</gene>
<dbReference type="Pfam" id="PF18564">
    <property type="entry name" value="Glyco_hydro_5_C"/>
    <property type="match status" value="1"/>
</dbReference>
<dbReference type="EMBL" id="KL198021">
    <property type="protein sequence ID" value="KDQ18745.1"/>
    <property type="molecule type" value="Genomic_DNA"/>
</dbReference>